<dbReference type="InterPro" id="IPR054292">
    <property type="entry name" value="DUF7028"/>
</dbReference>
<evidence type="ECO:0000256" key="3">
    <source>
        <dbReference type="ARBA" id="ARBA00022771"/>
    </source>
</evidence>
<evidence type="ECO:0000313" key="11">
    <source>
        <dbReference type="RefSeq" id="XP_022936253.1"/>
    </source>
</evidence>
<reference evidence="11" key="1">
    <citation type="submission" date="2025-08" db="UniProtKB">
        <authorList>
            <consortium name="RefSeq"/>
        </authorList>
    </citation>
    <scope>IDENTIFICATION</scope>
    <source>
        <tissue evidence="11">Young leaves</tissue>
    </source>
</reference>
<dbReference type="GO" id="GO:0005634">
    <property type="term" value="C:nucleus"/>
    <property type="evidence" value="ECO:0007669"/>
    <property type="project" value="UniProtKB-SubCell"/>
</dbReference>
<evidence type="ECO:0000256" key="2">
    <source>
        <dbReference type="ARBA" id="ARBA00022723"/>
    </source>
</evidence>
<dbReference type="SMR" id="A0A6J1FCR9"/>
<protein>
    <submittedName>
        <fullName evidence="11">Increased DNA methylation 1-like</fullName>
    </submittedName>
</protein>
<name>A0A6J1FCR9_CUCMO</name>
<dbReference type="PROSITE" id="PS51186">
    <property type="entry name" value="GNAT"/>
    <property type="match status" value="1"/>
</dbReference>
<dbReference type="Proteomes" id="UP000504609">
    <property type="component" value="Unplaced"/>
</dbReference>
<dbReference type="InterPro" id="IPR016181">
    <property type="entry name" value="Acyl_CoA_acyltransferase"/>
</dbReference>
<comment type="subcellular location">
    <subcellularLocation>
        <location evidence="1">Nucleus</location>
    </subcellularLocation>
</comment>
<accession>A0A6J1FCR9</accession>
<dbReference type="InterPro" id="IPR019787">
    <property type="entry name" value="Znf_PHD-finger"/>
</dbReference>
<dbReference type="PANTHER" id="PTHR46309:SF12">
    <property type="entry name" value="GB|AAC80581.1"/>
    <property type="match status" value="1"/>
</dbReference>
<sequence>MSNFTLHSSHQNREISEDTTYDDNTDSDGDYSPTGTKPKKSRLFTVKHAPQAVVHWYMISLDKKIARKNSTVKEDALGHLLSMGWSIFYTQKKARQELRYKSPNGRVYISLRTACKACMDQGGAAGADHSQTVSKDSKPGKETTAPLKKPKDNSECVKSVQNCCNNKTPPWVTSRRNPRTALSYLIAQGVISPGDRVYYDVSGKNYPLMAWGSVTNGGVVKCDCCSNVFTISHFEAHIGSTKHRPAANIFLEDGRSLLDCQRQLNQNQTQNETKTTEKKANNNNHAHSDTRCLDKNDCICSVCHFGGELMLCDMCPAAFHASCLGFEGIPPGDWFCSSCCCKICGQAACDFGSVFSSDSSFVKCLQCEQNVHIGCVKSVRVLGDDSNQIDRETWFCTRKCEGIHMALRKLLWKQIPVGEEEDNLTWTLMKHCPDTMTENQRKKFNSAIGIMHESFRPVKDPITKSDLIEDVILSKRSETKRLNFEGFYTVVLERKNKVTTVATVRVYGDEVAEIPFVATRLKYRRRGMCRTMMNELEQRLVKMGVLRVTLPAAPEALNTWTGGFGFSKMTDSDRLELMKYTLLGFQHTVRCQKYFFKKIRIPNNLEWGPRKRLKQTGLEYDMSNVSIIGART</sequence>
<dbReference type="InterPro" id="IPR011011">
    <property type="entry name" value="Znf_FYVE_PHD"/>
</dbReference>
<feature type="region of interest" description="Disordered" evidence="7">
    <location>
        <begin position="125"/>
        <end position="153"/>
    </location>
</feature>
<dbReference type="GO" id="GO:0016747">
    <property type="term" value="F:acyltransferase activity, transferring groups other than amino-acyl groups"/>
    <property type="evidence" value="ECO:0007669"/>
    <property type="project" value="InterPro"/>
</dbReference>
<evidence type="ECO:0000256" key="5">
    <source>
        <dbReference type="ARBA" id="ARBA00023242"/>
    </source>
</evidence>
<dbReference type="PROSITE" id="PS50016">
    <property type="entry name" value="ZF_PHD_2"/>
    <property type="match status" value="1"/>
</dbReference>
<evidence type="ECO:0000256" key="4">
    <source>
        <dbReference type="ARBA" id="ARBA00022833"/>
    </source>
</evidence>
<dbReference type="InterPro" id="IPR000182">
    <property type="entry name" value="GNAT_dom"/>
</dbReference>
<dbReference type="InterPro" id="IPR032308">
    <property type="entry name" value="TDBD"/>
</dbReference>
<evidence type="ECO:0000259" key="8">
    <source>
        <dbReference type="PROSITE" id="PS50016"/>
    </source>
</evidence>
<dbReference type="InterPro" id="IPR056511">
    <property type="entry name" value="IDM1_C"/>
</dbReference>
<evidence type="ECO:0000313" key="10">
    <source>
        <dbReference type="Proteomes" id="UP000504609"/>
    </source>
</evidence>
<dbReference type="GeneID" id="111442927"/>
<evidence type="ECO:0000256" key="7">
    <source>
        <dbReference type="SAM" id="MobiDB-lite"/>
    </source>
</evidence>
<dbReference type="Pfam" id="PF00628">
    <property type="entry name" value="PHD"/>
    <property type="match status" value="1"/>
</dbReference>
<dbReference type="PANTHER" id="PTHR46309">
    <property type="entry name" value="PHD FINGER PROTEIN 12"/>
    <property type="match status" value="1"/>
</dbReference>
<evidence type="ECO:0000256" key="1">
    <source>
        <dbReference type="ARBA" id="ARBA00004123"/>
    </source>
</evidence>
<dbReference type="Gene3D" id="3.30.40.10">
    <property type="entry name" value="Zinc/RING finger domain, C3HC4 (zinc finger)"/>
    <property type="match status" value="2"/>
</dbReference>
<dbReference type="CDD" id="cd04301">
    <property type="entry name" value="NAT_SF"/>
    <property type="match status" value="1"/>
</dbReference>
<dbReference type="RefSeq" id="XP_022936253.1">
    <property type="nucleotide sequence ID" value="XM_023080485.1"/>
</dbReference>
<dbReference type="SUPFAM" id="SSF55729">
    <property type="entry name" value="Acyl-CoA N-acyltransferases (Nat)"/>
    <property type="match status" value="1"/>
</dbReference>
<dbReference type="InterPro" id="IPR001965">
    <property type="entry name" value="Znf_PHD"/>
</dbReference>
<keyword evidence="5" id="KW-0539">Nucleus</keyword>
<keyword evidence="4" id="KW-0862">Zinc</keyword>
<evidence type="ECO:0000259" key="9">
    <source>
        <dbReference type="PROSITE" id="PS51186"/>
    </source>
</evidence>
<dbReference type="Pfam" id="PF16135">
    <property type="entry name" value="TDBD"/>
    <property type="match status" value="1"/>
</dbReference>
<feature type="compositionally biased region" description="Acidic residues" evidence="7">
    <location>
        <begin position="17"/>
        <end position="29"/>
    </location>
</feature>
<feature type="domain" description="PHD-type" evidence="8">
    <location>
        <begin position="297"/>
        <end position="342"/>
    </location>
</feature>
<dbReference type="InterPro" id="IPR013083">
    <property type="entry name" value="Znf_RING/FYVE/PHD"/>
</dbReference>
<dbReference type="Pfam" id="PF23209">
    <property type="entry name" value="IDM1_C"/>
    <property type="match status" value="1"/>
</dbReference>
<evidence type="ECO:0000256" key="6">
    <source>
        <dbReference type="PROSITE-ProRule" id="PRU00146"/>
    </source>
</evidence>
<keyword evidence="3 6" id="KW-0863">Zinc-finger</keyword>
<keyword evidence="10" id="KW-1185">Reference proteome</keyword>
<dbReference type="InterPro" id="IPR042163">
    <property type="entry name" value="PHF12"/>
</dbReference>
<feature type="compositionally biased region" description="Basic and acidic residues" evidence="7">
    <location>
        <begin position="274"/>
        <end position="287"/>
    </location>
</feature>
<dbReference type="Gene3D" id="3.40.630.30">
    <property type="match status" value="1"/>
</dbReference>
<dbReference type="KEGG" id="cmos:111442927"/>
<feature type="domain" description="N-acetyltransferase" evidence="9">
    <location>
        <begin position="450"/>
        <end position="583"/>
    </location>
</feature>
<dbReference type="AlphaFoldDB" id="A0A6J1FCR9"/>
<dbReference type="GO" id="GO:0003714">
    <property type="term" value="F:transcription corepressor activity"/>
    <property type="evidence" value="ECO:0007669"/>
    <property type="project" value="InterPro"/>
</dbReference>
<feature type="region of interest" description="Disordered" evidence="7">
    <location>
        <begin position="267"/>
        <end position="287"/>
    </location>
</feature>
<dbReference type="GO" id="GO:0008270">
    <property type="term" value="F:zinc ion binding"/>
    <property type="evidence" value="ECO:0007669"/>
    <property type="project" value="UniProtKB-KW"/>
</dbReference>
<organism evidence="10 11">
    <name type="scientific">Cucurbita moschata</name>
    <name type="common">Winter crookneck squash</name>
    <name type="synonym">Cucurbita pepo var. moschata</name>
    <dbReference type="NCBI Taxonomy" id="3662"/>
    <lineage>
        <taxon>Eukaryota</taxon>
        <taxon>Viridiplantae</taxon>
        <taxon>Streptophyta</taxon>
        <taxon>Embryophyta</taxon>
        <taxon>Tracheophyta</taxon>
        <taxon>Spermatophyta</taxon>
        <taxon>Magnoliopsida</taxon>
        <taxon>eudicotyledons</taxon>
        <taxon>Gunneridae</taxon>
        <taxon>Pentapetalae</taxon>
        <taxon>rosids</taxon>
        <taxon>fabids</taxon>
        <taxon>Cucurbitales</taxon>
        <taxon>Cucurbitaceae</taxon>
        <taxon>Cucurbiteae</taxon>
        <taxon>Cucurbita</taxon>
    </lineage>
</organism>
<dbReference type="GO" id="GO:0006357">
    <property type="term" value="P:regulation of transcription by RNA polymerase II"/>
    <property type="evidence" value="ECO:0007669"/>
    <property type="project" value="TreeGrafter"/>
</dbReference>
<dbReference type="SUPFAM" id="SSF57903">
    <property type="entry name" value="FYVE/PHD zinc finger"/>
    <property type="match status" value="1"/>
</dbReference>
<feature type="region of interest" description="Disordered" evidence="7">
    <location>
        <begin position="1"/>
        <end position="39"/>
    </location>
</feature>
<dbReference type="SMART" id="SM00249">
    <property type="entry name" value="PHD"/>
    <property type="match status" value="2"/>
</dbReference>
<dbReference type="Pfam" id="PF22970">
    <property type="entry name" value="DUF7028"/>
    <property type="match status" value="1"/>
</dbReference>
<gene>
    <name evidence="11" type="primary">LOC111442927</name>
</gene>
<keyword evidence="2" id="KW-0479">Metal-binding</keyword>
<proteinExistence type="predicted"/>